<evidence type="ECO:0000256" key="1">
    <source>
        <dbReference type="SAM" id="SignalP"/>
    </source>
</evidence>
<feature type="signal peptide" evidence="1">
    <location>
        <begin position="1"/>
        <end position="20"/>
    </location>
</feature>
<dbReference type="EMBL" id="JAHRIO010000968">
    <property type="protein sequence ID" value="MEQ2158600.1"/>
    <property type="molecule type" value="Genomic_DNA"/>
</dbReference>
<gene>
    <name evidence="2" type="ORF">GOODEAATRI_014019</name>
</gene>
<keyword evidence="3" id="KW-1185">Reference proteome</keyword>
<dbReference type="Proteomes" id="UP001476798">
    <property type="component" value="Unassembled WGS sequence"/>
</dbReference>
<accession>A0ABV0MHM4</accession>
<name>A0ABV0MHM4_9TELE</name>
<protein>
    <submittedName>
        <fullName evidence="2">Uncharacterized protein</fullName>
    </submittedName>
</protein>
<sequence length="170" mass="18167">MPCCGPCEVLSAWPLWSAMATGCLLHSTSNPCSRPQKRKFGLLKWRGCSLAIYRALYRSSTTHDIPYENQCACGACGVCEYWGLKLGEWGRSEVILGRPAAEANYSAGEGVKNRVGCVACNFPVSLSKDEGGLATDPGGDGMKSGTSQNTSPGFGAFFAFPPPISPWLYV</sequence>
<feature type="chain" id="PRO_5046003101" evidence="1">
    <location>
        <begin position="21"/>
        <end position="170"/>
    </location>
</feature>
<reference evidence="2 3" key="1">
    <citation type="submission" date="2021-06" db="EMBL/GenBank/DDBJ databases">
        <authorList>
            <person name="Palmer J.M."/>
        </authorList>
    </citation>
    <scope>NUCLEOTIDE SEQUENCE [LARGE SCALE GENOMIC DNA]</scope>
    <source>
        <strain evidence="2 3">GA_2019</strain>
        <tissue evidence="2">Muscle</tissue>
    </source>
</reference>
<keyword evidence="1" id="KW-0732">Signal</keyword>
<evidence type="ECO:0000313" key="3">
    <source>
        <dbReference type="Proteomes" id="UP001476798"/>
    </source>
</evidence>
<comment type="caution">
    <text evidence="2">The sequence shown here is derived from an EMBL/GenBank/DDBJ whole genome shotgun (WGS) entry which is preliminary data.</text>
</comment>
<organism evidence="2 3">
    <name type="scientific">Goodea atripinnis</name>
    <dbReference type="NCBI Taxonomy" id="208336"/>
    <lineage>
        <taxon>Eukaryota</taxon>
        <taxon>Metazoa</taxon>
        <taxon>Chordata</taxon>
        <taxon>Craniata</taxon>
        <taxon>Vertebrata</taxon>
        <taxon>Euteleostomi</taxon>
        <taxon>Actinopterygii</taxon>
        <taxon>Neopterygii</taxon>
        <taxon>Teleostei</taxon>
        <taxon>Neoteleostei</taxon>
        <taxon>Acanthomorphata</taxon>
        <taxon>Ovalentaria</taxon>
        <taxon>Atherinomorphae</taxon>
        <taxon>Cyprinodontiformes</taxon>
        <taxon>Goodeidae</taxon>
        <taxon>Goodea</taxon>
    </lineage>
</organism>
<proteinExistence type="predicted"/>
<evidence type="ECO:0000313" key="2">
    <source>
        <dbReference type="EMBL" id="MEQ2158600.1"/>
    </source>
</evidence>